<accession>A0A6P4AGL6</accession>
<dbReference type="PANTHER" id="PTHR32295">
    <property type="entry name" value="IQ-DOMAIN 5-RELATED"/>
    <property type="match status" value="1"/>
</dbReference>
<evidence type="ECO:0000313" key="6">
    <source>
        <dbReference type="Proteomes" id="UP001652623"/>
    </source>
</evidence>
<dbReference type="InterPro" id="IPR000048">
    <property type="entry name" value="IQ_motif_EF-hand-BS"/>
</dbReference>
<protein>
    <submittedName>
        <fullName evidence="7">Protein IQ-DOMAIN 22</fullName>
    </submittedName>
</protein>
<dbReference type="Proteomes" id="UP001652623">
    <property type="component" value="Chromosome 6"/>
</dbReference>
<dbReference type="GeneID" id="107430039"/>
<feature type="region of interest" description="Disordered" evidence="4">
    <location>
        <begin position="1"/>
        <end position="66"/>
    </location>
</feature>
<dbReference type="CDD" id="cd23767">
    <property type="entry name" value="IQCD"/>
    <property type="match status" value="1"/>
</dbReference>
<evidence type="ECO:0000313" key="7">
    <source>
        <dbReference type="RefSeq" id="XP_015896305.1"/>
    </source>
</evidence>
<dbReference type="FunCoup" id="A0A6P4AGL6">
    <property type="interactions" value="540"/>
</dbReference>
<dbReference type="PROSITE" id="PS50096">
    <property type="entry name" value="IQ"/>
    <property type="match status" value="2"/>
</dbReference>
<dbReference type="AlphaFoldDB" id="A0A6P4AGL6"/>
<keyword evidence="6" id="KW-1185">Reference proteome</keyword>
<dbReference type="SMR" id="A0A6P4AGL6"/>
<keyword evidence="1" id="KW-0112">Calmodulin-binding</keyword>
<feature type="region of interest" description="Disordered" evidence="4">
    <location>
        <begin position="207"/>
        <end position="359"/>
    </location>
</feature>
<name>A0A6P4AGL6_ZIZJJ</name>
<evidence type="ECO:0000256" key="3">
    <source>
        <dbReference type="ARBA" id="ARBA00024378"/>
    </source>
</evidence>
<dbReference type="Pfam" id="PF00612">
    <property type="entry name" value="IQ"/>
    <property type="match status" value="1"/>
</dbReference>
<dbReference type="KEGG" id="zju:107430039"/>
<proteinExistence type="inferred from homology"/>
<gene>
    <name evidence="7" type="primary">LOC107430039</name>
</gene>
<evidence type="ECO:0000256" key="1">
    <source>
        <dbReference type="ARBA" id="ARBA00022860"/>
    </source>
</evidence>
<feature type="compositionally biased region" description="Polar residues" evidence="4">
    <location>
        <begin position="252"/>
        <end position="268"/>
    </location>
</feature>
<evidence type="ECO:0000259" key="5">
    <source>
        <dbReference type="Pfam" id="PF13178"/>
    </source>
</evidence>
<evidence type="ECO:0000256" key="4">
    <source>
        <dbReference type="SAM" id="MobiDB-lite"/>
    </source>
</evidence>
<dbReference type="Pfam" id="PF13178">
    <property type="entry name" value="DUF4005"/>
    <property type="match status" value="1"/>
</dbReference>
<sequence>MGKASKWFRGLLGLKKSDPSSAPQKPPKEKRRWSFVKSYREKDHHNHHHVSKPIEETTTARPTNAYGSQASSVSLSATHSTTATEISNGTAVVDPNKHAIAVAAATAAVAEAAVAAAQAAAAVVRLTSSGRCPSSNNPTAYVSGRSVGIREECAAIRIQSAFRGCLARRALRALKGLVRLQALVRGHIERKRTAEWLHRMQALLQAQSRARAGRSQIADSSNSSGKSSRFQHPGPTTPEKFEHSIRAKSTRSDQSSPLKRNGSKSSSKAFGEQDKANLSWSRSDSRSDERSWHHKGSLVKNGGADDEKSDRILEIDTGKPNATLKKRNLFPSDQNSHSFTTSRDSTTHQTVPSPSSCEVQSLSPLKFNYDPEDIFCTANNSPQFYSASSKGGCSSKRSPFTPSKSDGSKSYLSGYSDCPSYMAYTESSKAKVRSLSAPKQRPQYERSSSTKRYSIHAFGETRSNAQRISVLHANFTNKAYPGSGRLDQLGMPVGYRC</sequence>
<dbReference type="Gene3D" id="1.20.5.190">
    <property type="match status" value="1"/>
</dbReference>
<comment type="subunit">
    <text evidence="3">Binds to multiple calmodulin (CaM) in the presence of Ca(2+) and CaM-like proteins.</text>
</comment>
<feature type="domain" description="DUF4005" evidence="5">
    <location>
        <begin position="381"/>
        <end position="457"/>
    </location>
</feature>
<dbReference type="RefSeq" id="XP_015896305.1">
    <property type="nucleotide sequence ID" value="XM_016040819.4"/>
</dbReference>
<reference evidence="7" key="1">
    <citation type="submission" date="2025-08" db="UniProtKB">
        <authorList>
            <consortium name="RefSeq"/>
        </authorList>
    </citation>
    <scope>IDENTIFICATION</scope>
    <source>
        <tissue evidence="7">Seedling</tissue>
    </source>
</reference>
<evidence type="ECO:0000256" key="2">
    <source>
        <dbReference type="ARBA" id="ARBA00024341"/>
    </source>
</evidence>
<organism evidence="6 7">
    <name type="scientific">Ziziphus jujuba</name>
    <name type="common">Chinese jujube</name>
    <name type="synonym">Ziziphus sativa</name>
    <dbReference type="NCBI Taxonomy" id="326968"/>
    <lineage>
        <taxon>Eukaryota</taxon>
        <taxon>Viridiplantae</taxon>
        <taxon>Streptophyta</taxon>
        <taxon>Embryophyta</taxon>
        <taxon>Tracheophyta</taxon>
        <taxon>Spermatophyta</taxon>
        <taxon>Magnoliopsida</taxon>
        <taxon>eudicotyledons</taxon>
        <taxon>Gunneridae</taxon>
        <taxon>Pentapetalae</taxon>
        <taxon>rosids</taxon>
        <taxon>fabids</taxon>
        <taxon>Rosales</taxon>
        <taxon>Rhamnaceae</taxon>
        <taxon>Paliureae</taxon>
        <taxon>Ziziphus</taxon>
    </lineage>
</organism>
<feature type="compositionally biased region" description="Polar residues" evidence="4">
    <location>
        <begin position="331"/>
        <end position="359"/>
    </location>
</feature>
<dbReference type="PANTHER" id="PTHR32295:SF11">
    <property type="entry name" value="PROTEIN IQ-DOMAIN 22"/>
    <property type="match status" value="1"/>
</dbReference>
<comment type="similarity">
    <text evidence="2">Belongs to the IQD family.</text>
</comment>
<feature type="region of interest" description="Disordered" evidence="4">
    <location>
        <begin position="387"/>
        <end position="409"/>
    </location>
</feature>
<dbReference type="InterPro" id="IPR025064">
    <property type="entry name" value="DUF4005"/>
</dbReference>
<feature type="compositionally biased region" description="Low complexity" evidence="4">
    <location>
        <begin position="207"/>
        <end position="216"/>
    </location>
</feature>
<dbReference type="InParanoid" id="A0A6P4AGL6"/>
<feature type="compositionally biased region" description="Polar residues" evidence="4">
    <location>
        <begin position="56"/>
        <end position="66"/>
    </location>
</feature>
<feature type="compositionally biased region" description="Basic and acidic residues" evidence="4">
    <location>
        <begin position="303"/>
        <end position="317"/>
    </location>
</feature>
<feature type="compositionally biased region" description="Polar residues" evidence="4">
    <location>
        <begin position="217"/>
        <end position="230"/>
    </location>
</feature>
<dbReference type="GO" id="GO:0005516">
    <property type="term" value="F:calmodulin binding"/>
    <property type="evidence" value="ECO:0007669"/>
    <property type="project" value="UniProtKB-KW"/>
</dbReference>
<dbReference type="SMART" id="SM00015">
    <property type="entry name" value="IQ"/>
    <property type="match status" value="2"/>
</dbReference>